<evidence type="ECO:0000256" key="3">
    <source>
        <dbReference type="PROSITE-ProRule" id="PRU00221"/>
    </source>
</evidence>
<dbReference type="Pfam" id="PF00400">
    <property type="entry name" value="WD40"/>
    <property type="match status" value="1"/>
</dbReference>
<dbReference type="PANTHER" id="PTHR32215">
    <property type="entry name" value="CILIA- AND FLAGELLA-ASSOCIATED PROTEIN 57"/>
    <property type="match status" value="1"/>
</dbReference>
<name>A0A3S5CH56_9PLAT</name>
<accession>A0A3S5CH56</accession>
<dbReference type="InterPro" id="IPR001680">
    <property type="entry name" value="WD40_rpt"/>
</dbReference>
<evidence type="ECO:0000256" key="2">
    <source>
        <dbReference type="ARBA" id="ARBA00022737"/>
    </source>
</evidence>
<keyword evidence="1 3" id="KW-0853">WD repeat</keyword>
<organism evidence="4 5">
    <name type="scientific">Protopolystoma xenopodis</name>
    <dbReference type="NCBI Taxonomy" id="117903"/>
    <lineage>
        <taxon>Eukaryota</taxon>
        <taxon>Metazoa</taxon>
        <taxon>Spiralia</taxon>
        <taxon>Lophotrochozoa</taxon>
        <taxon>Platyhelminthes</taxon>
        <taxon>Monogenea</taxon>
        <taxon>Polyopisthocotylea</taxon>
        <taxon>Polystomatidea</taxon>
        <taxon>Polystomatidae</taxon>
        <taxon>Protopolystoma</taxon>
    </lineage>
</organism>
<dbReference type="Proteomes" id="UP000784294">
    <property type="component" value="Unassembled WGS sequence"/>
</dbReference>
<dbReference type="InterPro" id="IPR015943">
    <property type="entry name" value="WD40/YVTN_repeat-like_dom_sf"/>
</dbReference>
<keyword evidence="2" id="KW-0677">Repeat</keyword>
<reference evidence="4" key="1">
    <citation type="submission" date="2018-11" db="EMBL/GenBank/DDBJ databases">
        <authorList>
            <consortium name="Pathogen Informatics"/>
        </authorList>
    </citation>
    <scope>NUCLEOTIDE SEQUENCE</scope>
</reference>
<dbReference type="PANTHER" id="PTHR32215:SF0">
    <property type="entry name" value="CILIA- AND FLAGELLA-ASSOCIATED PROTEIN 57"/>
    <property type="match status" value="1"/>
</dbReference>
<dbReference type="AlphaFoldDB" id="A0A3S5CH56"/>
<comment type="caution">
    <text evidence="4">The sequence shown here is derived from an EMBL/GenBank/DDBJ whole genome shotgun (WGS) entry which is preliminary data.</text>
</comment>
<dbReference type="PROSITE" id="PS50294">
    <property type="entry name" value="WD_REPEATS_REGION"/>
    <property type="match status" value="1"/>
</dbReference>
<evidence type="ECO:0000313" key="4">
    <source>
        <dbReference type="EMBL" id="VEL20893.1"/>
    </source>
</evidence>
<dbReference type="PROSITE" id="PS50082">
    <property type="entry name" value="WD_REPEATS_2"/>
    <property type="match status" value="1"/>
</dbReference>
<protein>
    <submittedName>
        <fullName evidence="4">Uncharacterized protein</fullName>
    </submittedName>
</protein>
<dbReference type="OrthoDB" id="10251741at2759"/>
<evidence type="ECO:0000313" key="5">
    <source>
        <dbReference type="Proteomes" id="UP000784294"/>
    </source>
</evidence>
<dbReference type="EMBL" id="CAAALY010048487">
    <property type="protein sequence ID" value="VEL20893.1"/>
    <property type="molecule type" value="Genomic_DNA"/>
</dbReference>
<proteinExistence type="predicted"/>
<evidence type="ECO:0000256" key="1">
    <source>
        <dbReference type="ARBA" id="ARBA00022574"/>
    </source>
</evidence>
<dbReference type="Gene3D" id="2.130.10.10">
    <property type="entry name" value="YVTN repeat-like/Quinoprotein amine dehydrogenase"/>
    <property type="match status" value="1"/>
</dbReference>
<dbReference type="InterPro" id="IPR052993">
    <property type="entry name" value="CFA-57"/>
</dbReference>
<sequence length="202" mass="21546">MEFRFRYSVTAIASTPKGIAAACGPGLVHWFERTEETKSMSGGGGLTSSMTSYLGALAGGVRECYRRVRTINIPVDPNGGVIESSLAHQQLITHLVVSPSEDILVASSQAHQLFQHNLASAEMAAASKGSGVFPGSSRPAFTGDKSNLPISQNADVEQATFDPVAQAFHHGQILGLDTCSRKPLIVTCAVDRSVRVWNFETK</sequence>
<dbReference type="InterPro" id="IPR019775">
    <property type="entry name" value="WD40_repeat_CS"/>
</dbReference>
<dbReference type="SUPFAM" id="SSF50998">
    <property type="entry name" value="Quinoprotein alcohol dehydrogenase-like"/>
    <property type="match status" value="1"/>
</dbReference>
<dbReference type="PROSITE" id="PS00678">
    <property type="entry name" value="WD_REPEATS_1"/>
    <property type="match status" value="1"/>
</dbReference>
<keyword evidence="5" id="KW-1185">Reference proteome</keyword>
<dbReference type="InterPro" id="IPR011047">
    <property type="entry name" value="Quinoprotein_ADH-like_sf"/>
</dbReference>
<dbReference type="SMART" id="SM00320">
    <property type="entry name" value="WD40"/>
    <property type="match status" value="2"/>
</dbReference>
<feature type="repeat" description="WD" evidence="3">
    <location>
        <begin position="166"/>
        <end position="202"/>
    </location>
</feature>
<gene>
    <name evidence="4" type="ORF">PXEA_LOCUS14333</name>
</gene>